<gene>
    <name evidence="1 2" type="primary">Mapk13</name>
</gene>
<dbReference type="ExpressionAtlas" id="A0A3B2WBD8">
    <property type="expression patterns" value="baseline and differential"/>
</dbReference>
<proteinExistence type="predicted"/>
<evidence type="ECO:0000313" key="1">
    <source>
        <dbReference type="Ensembl" id="ENSMUSP00000156822.2"/>
    </source>
</evidence>
<reference evidence="1" key="3">
    <citation type="submission" date="2025-08" db="UniProtKB">
        <authorList>
            <consortium name="Ensembl"/>
        </authorList>
    </citation>
    <scope>IDENTIFICATION</scope>
    <source>
        <strain evidence="1">C57BL/6J</strain>
    </source>
</reference>
<dbReference type="AGR" id="MGI:1346864"/>
<name>A0A3B2WBD8_MOUSE</name>
<reference evidence="1" key="4">
    <citation type="submission" date="2025-09" db="UniProtKB">
        <authorList>
            <consortium name="Ensembl"/>
        </authorList>
    </citation>
    <scope>IDENTIFICATION</scope>
    <source>
        <strain evidence="1">C57BL/6J</strain>
    </source>
</reference>
<protein>
    <submittedName>
        <fullName evidence="1">Mitogen-activated protein kinase 13</fullName>
    </submittedName>
</protein>
<reference evidence="1 3" key="2">
    <citation type="journal article" date="2011" name="PLoS Biol.">
        <title>Modernizing reference genome assemblies.</title>
        <authorList>
            <person name="Church D.M."/>
            <person name="Schneider V.A."/>
            <person name="Graves T."/>
            <person name="Auger K."/>
            <person name="Cunningham F."/>
            <person name="Bouk N."/>
            <person name="Chen H.C."/>
            <person name="Agarwala R."/>
            <person name="McLaren W.M."/>
            <person name="Ritchie G.R."/>
            <person name="Albracht D."/>
            <person name="Kremitzki M."/>
            <person name="Rock S."/>
            <person name="Kotkiewicz H."/>
            <person name="Kremitzki C."/>
            <person name="Wollam A."/>
            <person name="Trani L."/>
            <person name="Fulton L."/>
            <person name="Fulton R."/>
            <person name="Matthews L."/>
            <person name="Whitehead S."/>
            <person name="Chow W."/>
            <person name="Torrance J."/>
            <person name="Dunn M."/>
            <person name="Harden G."/>
            <person name="Threadgold G."/>
            <person name="Wood J."/>
            <person name="Collins J."/>
            <person name="Heath P."/>
            <person name="Griffiths G."/>
            <person name="Pelan S."/>
            <person name="Grafham D."/>
            <person name="Eichler E.E."/>
            <person name="Weinstock G."/>
            <person name="Mardis E.R."/>
            <person name="Wilson R.K."/>
            <person name="Howe K."/>
            <person name="Flicek P."/>
            <person name="Hubbard T."/>
        </authorList>
    </citation>
    <scope>NUCLEOTIDE SEQUENCE [LARGE SCALE GENOMIC DNA]</scope>
    <source>
        <strain evidence="1 3">C57BL/6J</strain>
    </source>
</reference>
<accession>A0A3B2WBD8</accession>
<dbReference type="Proteomes" id="UP000000589">
    <property type="component" value="Chromosome 17"/>
</dbReference>
<dbReference type="MGI" id="MGI:1346864">
    <property type="gene designation" value="Mapk13"/>
</dbReference>
<dbReference type="Bgee" id="ENSMUSG00000004864">
    <property type="expression patterns" value="Expressed in granulocyte and 183 other cell types or tissues"/>
</dbReference>
<reference evidence="1 3" key="1">
    <citation type="journal article" date="2009" name="PLoS Biol.">
        <title>Lineage-specific biology revealed by a finished genome assembly of the mouse.</title>
        <authorList>
            <consortium name="Mouse Genome Sequencing Consortium"/>
            <person name="Church D.M."/>
            <person name="Goodstadt L."/>
            <person name="Hillier L.W."/>
            <person name="Zody M.C."/>
            <person name="Goldstein S."/>
            <person name="She X."/>
            <person name="Bult C.J."/>
            <person name="Agarwala R."/>
            <person name="Cherry J.L."/>
            <person name="DiCuccio M."/>
            <person name="Hlavina W."/>
            <person name="Kapustin Y."/>
            <person name="Meric P."/>
            <person name="Maglott D."/>
            <person name="Birtle Z."/>
            <person name="Marques A.C."/>
            <person name="Graves T."/>
            <person name="Zhou S."/>
            <person name="Teague B."/>
            <person name="Potamousis K."/>
            <person name="Churas C."/>
            <person name="Place M."/>
            <person name="Herschleb J."/>
            <person name="Runnheim R."/>
            <person name="Forrest D."/>
            <person name="Amos-Landgraf J."/>
            <person name="Schwartz D.C."/>
            <person name="Cheng Z."/>
            <person name="Lindblad-Toh K."/>
            <person name="Eichler E.E."/>
            <person name="Ponting C.P."/>
        </authorList>
    </citation>
    <scope>NUCLEOTIDE SEQUENCE [LARGE SCALE GENOMIC DNA]</scope>
    <source>
        <strain evidence="1 3">C57BL/6J</strain>
    </source>
</reference>
<dbReference type="Gene3D" id="3.30.200.20">
    <property type="entry name" value="Phosphorylase Kinase, domain 1"/>
    <property type="match status" value="1"/>
</dbReference>
<sequence length="40" mass="4513">MSLTRKRGFYKQDINKTAWELPKTYLAPAHVGSGAYGAVW</sequence>
<evidence type="ECO:0000313" key="2">
    <source>
        <dbReference type="MGI" id="MGI:1346864"/>
    </source>
</evidence>
<dbReference type="SMR" id="A0A3B2WBD8"/>
<dbReference type="GeneTree" id="ENSGT00940000159584"/>
<evidence type="ECO:0000313" key="3">
    <source>
        <dbReference type="Proteomes" id="UP000000589"/>
    </source>
</evidence>
<dbReference type="Ensembl" id="ENSMUST00000233051.2">
    <property type="protein sequence ID" value="ENSMUSP00000156822.2"/>
    <property type="gene ID" value="ENSMUSG00000004864.14"/>
</dbReference>
<dbReference type="VEuPathDB" id="HostDB:ENSMUSG00000004864"/>
<dbReference type="AlphaFoldDB" id="A0A3B2WBD8"/>
<organism evidence="1 3">
    <name type="scientific">Mus musculus</name>
    <name type="common">Mouse</name>
    <dbReference type="NCBI Taxonomy" id="10090"/>
    <lineage>
        <taxon>Eukaryota</taxon>
        <taxon>Metazoa</taxon>
        <taxon>Chordata</taxon>
        <taxon>Craniata</taxon>
        <taxon>Vertebrata</taxon>
        <taxon>Euteleostomi</taxon>
        <taxon>Mammalia</taxon>
        <taxon>Eutheria</taxon>
        <taxon>Euarchontoglires</taxon>
        <taxon>Glires</taxon>
        <taxon>Rodentia</taxon>
        <taxon>Myomorpha</taxon>
        <taxon>Muroidea</taxon>
        <taxon>Muridae</taxon>
        <taxon>Murinae</taxon>
        <taxon>Mus</taxon>
        <taxon>Mus</taxon>
    </lineage>
</organism>
<keyword evidence="3" id="KW-1185">Reference proteome</keyword>
<dbReference type="Antibodypedia" id="2088">
    <property type="antibodies" value="940 antibodies from 39 providers"/>
</dbReference>